<proteinExistence type="predicted"/>
<dbReference type="AlphaFoldDB" id="A0A2S1SEG0"/>
<feature type="chain" id="PRO_5015602159" description="Outer membrane protein beta-barrel domain-containing protein" evidence="1">
    <location>
        <begin position="32"/>
        <end position="201"/>
    </location>
</feature>
<organism evidence="2 3">
    <name type="scientific">Flavobacterium pallidum</name>
    <dbReference type="NCBI Taxonomy" id="2172098"/>
    <lineage>
        <taxon>Bacteria</taxon>
        <taxon>Pseudomonadati</taxon>
        <taxon>Bacteroidota</taxon>
        <taxon>Flavobacteriia</taxon>
        <taxon>Flavobacteriales</taxon>
        <taxon>Flavobacteriaceae</taxon>
        <taxon>Flavobacterium</taxon>
    </lineage>
</organism>
<keyword evidence="3" id="KW-1185">Reference proteome</keyword>
<evidence type="ECO:0000313" key="2">
    <source>
        <dbReference type="EMBL" id="AWI24803.1"/>
    </source>
</evidence>
<evidence type="ECO:0008006" key="4">
    <source>
        <dbReference type="Google" id="ProtNLM"/>
    </source>
</evidence>
<evidence type="ECO:0000256" key="1">
    <source>
        <dbReference type="SAM" id="SignalP"/>
    </source>
</evidence>
<name>A0A2S1SEG0_9FLAO</name>
<evidence type="ECO:0000313" key="3">
    <source>
        <dbReference type="Proteomes" id="UP000244937"/>
    </source>
</evidence>
<dbReference type="EMBL" id="CP029187">
    <property type="protein sequence ID" value="AWI24803.1"/>
    <property type="molecule type" value="Genomic_DNA"/>
</dbReference>
<protein>
    <recommendedName>
        <fullName evidence="4">Outer membrane protein beta-barrel domain-containing protein</fullName>
    </recommendedName>
</protein>
<dbReference type="KEGG" id="fpal:HYN49_02245"/>
<feature type="signal peptide" evidence="1">
    <location>
        <begin position="1"/>
        <end position="31"/>
    </location>
</feature>
<sequence>MHNPYPILKTACLKKILLTVLLLLGSVASRAQESMPLKPVKKNYFQWELAAPIKQNEAFGEDEEQPFFRPGGAYLRVGFGRRVVDWMSLGLHTGIEWKSDPGLVSAPVFGNIKIAPKLSQDDEVRPFVSFGYGKVFVLNKDRFSGNFLRGNLGLDVAVLSENEERQKGVLSVFIEISYYHFKPEDFDNLSTFNIGLGYTFL</sequence>
<gene>
    <name evidence="2" type="ORF">HYN49_02245</name>
</gene>
<dbReference type="Proteomes" id="UP000244937">
    <property type="component" value="Chromosome"/>
</dbReference>
<reference evidence="2 3" key="1">
    <citation type="submission" date="2018-05" db="EMBL/GenBank/DDBJ databases">
        <title>Genome sequencing of Flavobacterium sp. HYN0049.</title>
        <authorList>
            <person name="Yi H."/>
            <person name="Baek C."/>
        </authorList>
    </citation>
    <scope>NUCLEOTIDE SEQUENCE [LARGE SCALE GENOMIC DNA]</scope>
    <source>
        <strain evidence="2 3">HYN0049</strain>
    </source>
</reference>
<accession>A0A2S1SEG0</accession>
<keyword evidence="1" id="KW-0732">Signal</keyword>